<keyword evidence="1" id="KW-0812">Transmembrane</keyword>
<comment type="caution">
    <text evidence="2">The sequence shown here is derived from an EMBL/GenBank/DDBJ whole genome shotgun (WGS) entry which is preliminary data.</text>
</comment>
<keyword evidence="1" id="KW-1133">Transmembrane helix</keyword>
<dbReference type="Proteomes" id="UP000664277">
    <property type="component" value="Unassembled WGS sequence"/>
</dbReference>
<keyword evidence="1" id="KW-0472">Membrane</keyword>
<name>A0A8J7P7G5_9BACT</name>
<evidence type="ECO:0000313" key="2">
    <source>
        <dbReference type="EMBL" id="MBN8660674.1"/>
    </source>
</evidence>
<dbReference type="EMBL" id="JAFLCK010000012">
    <property type="protein sequence ID" value="MBN8660674.1"/>
    <property type="molecule type" value="Genomic_DNA"/>
</dbReference>
<dbReference type="AlphaFoldDB" id="A0A8J7P7G5"/>
<reference evidence="2" key="1">
    <citation type="submission" date="2021-02" db="EMBL/GenBank/DDBJ databases">
        <title>Genome-Resolved Metagenomics of a Microbial Community Performing Photosynthetic Biological Nutrient Removal.</title>
        <authorList>
            <person name="Mcdaniel E.A."/>
        </authorList>
    </citation>
    <scope>NUCLEOTIDE SEQUENCE</scope>
    <source>
        <strain evidence="2">UWPOB_OBS1</strain>
    </source>
</reference>
<evidence type="ECO:0000313" key="3">
    <source>
        <dbReference type="Proteomes" id="UP000664277"/>
    </source>
</evidence>
<organism evidence="2 3">
    <name type="scientific">Candidatus Obscuribacter phosphatis</name>
    <dbReference type="NCBI Taxonomy" id="1906157"/>
    <lineage>
        <taxon>Bacteria</taxon>
        <taxon>Bacillati</taxon>
        <taxon>Candidatus Melainabacteria</taxon>
        <taxon>Candidatus Obscuribacterales</taxon>
        <taxon>Candidatus Obscuribacteraceae</taxon>
        <taxon>Candidatus Obscuribacter</taxon>
    </lineage>
</organism>
<feature type="transmembrane region" description="Helical" evidence="1">
    <location>
        <begin position="20"/>
        <end position="36"/>
    </location>
</feature>
<protein>
    <submittedName>
        <fullName evidence="2">Uncharacterized protein</fullName>
    </submittedName>
</protein>
<accession>A0A8J7P7G5</accession>
<proteinExistence type="predicted"/>
<sequence>MSRAKRQSRKKEKNSRDGAAMIAQTIALSVLLPLTVLQLTLLSLVGLLLLPIGLLVKTYRRHLAREIEREIKNVEAVVSESGEQIKHLGDIDRAVLKARMTIVKLKGGPDG</sequence>
<evidence type="ECO:0000256" key="1">
    <source>
        <dbReference type="SAM" id="Phobius"/>
    </source>
</evidence>
<gene>
    <name evidence="2" type="ORF">J0M35_09945</name>
</gene>